<keyword evidence="2" id="KW-1185">Reference proteome</keyword>
<comment type="caution">
    <text evidence="1">The sequence shown here is derived from an EMBL/GenBank/DDBJ whole genome shotgun (WGS) entry which is preliminary data.</text>
</comment>
<name>A0A1V6Q515_9EURO</name>
<accession>A0A1V6Q515</accession>
<dbReference type="STRING" id="416450.A0A1V6Q515"/>
<dbReference type="Proteomes" id="UP000191672">
    <property type="component" value="Unassembled WGS sequence"/>
</dbReference>
<sequence length="298" mass="33290">MLRFGLIVAFSGHTPSIMKNFIVALNKLLLMTPTASWPTGGSATQLAQTTTRRLFDPTDLKHVFKICYHASKEAEDLIDEREITPVERALIKAMQSHFPVNNPVSDCSALDKAYAAAMEQVYQAYGVNDLNNTTLYVDALMHTALRKIPGIFETALANRASDIHPGILHFWVHFMEMSNTPAVALPAANKLRHIVPNGGHIHHMPTHLDVLVGDYRASIDPNTEAVKADERFLAKRGARNFYSFYGFHNYHSLIYAALLSGQRRIALEATDLMEASITDELLRVGSPPMADWMEFSRL</sequence>
<reference evidence="2" key="1">
    <citation type="journal article" date="2017" name="Nat. Microbiol.">
        <title>Global analysis of biosynthetic gene clusters reveals vast potential of secondary metabolite production in Penicillium species.</title>
        <authorList>
            <person name="Nielsen J.C."/>
            <person name="Grijseels S."/>
            <person name="Prigent S."/>
            <person name="Ji B."/>
            <person name="Dainat J."/>
            <person name="Nielsen K.F."/>
            <person name="Frisvad J.C."/>
            <person name="Workman M."/>
            <person name="Nielsen J."/>
        </authorList>
    </citation>
    <scope>NUCLEOTIDE SEQUENCE [LARGE SCALE GENOMIC DNA]</scope>
    <source>
        <strain evidence="2">IBT 31811</strain>
    </source>
</reference>
<gene>
    <name evidence="1" type="ORF">PENANT_c013G00214</name>
</gene>
<proteinExistence type="predicted"/>
<dbReference type="PANTHER" id="PTHR45588:SF1">
    <property type="entry name" value="WW DOMAIN-CONTAINING PROTEIN"/>
    <property type="match status" value="1"/>
</dbReference>
<protein>
    <submittedName>
        <fullName evidence="1">Uncharacterized protein</fullName>
    </submittedName>
</protein>
<dbReference type="AlphaFoldDB" id="A0A1V6Q515"/>
<dbReference type="PANTHER" id="PTHR45588">
    <property type="entry name" value="TPR DOMAIN-CONTAINING PROTEIN"/>
    <property type="match status" value="1"/>
</dbReference>
<organism evidence="1 2">
    <name type="scientific">Penicillium antarcticum</name>
    <dbReference type="NCBI Taxonomy" id="416450"/>
    <lineage>
        <taxon>Eukaryota</taxon>
        <taxon>Fungi</taxon>
        <taxon>Dikarya</taxon>
        <taxon>Ascomycota</taxon>
        <taxon>Pezizomycotina</taxon>
        <taxon>Eurotiomycetes</taxon>
        <taxon>Eurotiomycetidae</taxon>
        <taxon>Eurotiales</taxon>
        <taxon>Aspergillaceae</taxon>
        <taxon>Penicillium</taxon>
    </lineage>
</organism>
<evidence type="ECO:0000313" key="2">
    <source>
        <dbReference type="Proteomes" id="UP000191672"/>
    </source>
</evidence>
<evidence type="ECO:0000313" key="1">
    <source>
        <dbReference type="EMBL" id="OQD84304.1"/>
    </source>
</evidence>
<dbReference type="EMBL" id="MDYN01000013">
    <property type="protein sequence ID" value="OQD84304.1"/>
    <property type="molecule type" value="Genomic_DNA"/>
</dbReference>